<reference evidence="1 2" key="1">
    <citation type="submission" date="2018-02" db="EMBL/GenBank/DDBJ databases">
        <title>The genomes of Aspergillus section Nigri reveals drivers in fungal speciation.</title>
        <authorList>
            <consortium name="DOE Joint Genome Institute"/>
            <person name="Vesth T.C."/>
            <person name="Nybo J."/>
            <person name="Theobald S."/>
            <person name="Brandl J."/>
            <person name="Frisvad J.C."/>
            <person name="Nielsen K.F."/>
            <person name="Lyhne E.K."/>
            <person name="Kogle M.E."/>
            <person name="Kuo A."/>
            <person name="Riley R."/>
            <person name="Clum A."/>
            <person name="Nolan M."/>
            <person name="Lipzen A."/>
            <person name="Salamov A."/>
            <person name="Henrissat B."/>
            <person name="Wiebenga A."/>
            <person name="De vries R.P."/>
            <person name="Grigoriev I.V."/>
            <person name="Mortensen U.H."/>
            <person name="Andersen M.R."/>
            <person name="Baker S.E."/>
        </authorList>
    </citation>
    <scope>NUCLEOTIDE SEQUENCE [LARGE SCALE GENOMIC DNA]</scope>
    <source>
        <strain evidence="1 2">CBS 707.79</strain>
    </source>
</reference>
<keyword evidence="2" id="KW-1185">Reference proteome</keyword>
<name>A0A319DIK7_9EURO</name>
<protein>
    <submittedName>
        <fullName evidence="1">Uncharacterized protein</fullName>
    </submittedName>
</protein>
<gene>
    <name evidence="1" type="ORF">BO71DRAFT_159555</name>
</gene>
<dbReference type="VEuPathDB" id="FungiDB:BO71DRAFT_159555"/>
<dbReference type="AlphaFoldDB" id="A0A319DIK7"/>
<dbReference type="EMBL" id="KZ825833">
    <property type="protein sequence ID" value="PYH96764.1"/>
    <property type="molecule type" value="Genomic_DNA"/>
</dbReference>
<organism evidence="1 2">
    <name type="scientific">Aspergillus ellipticus CBS 707.79</name>
    <dbReference type="NCBI Taxonomy" id="1448320"/>
    <lineage>
        <taxon>Eukaryota</taxon>
        <taxon>Fungi</taxon>
        <taxon>Dikarya</taxon>
        <taxon>Ascomycota</taxon>
        <taxon>Pezizomycotina</taxon>
        <taxon>Eurotiomycetes</taxon>
        <taxon>Eurotiomycetidae</taxon>
        <taxon>Eurotiales</taxon>
        <taxon>Aspergillaceae</taxon>
        <taxon>Aspergillus</taxon>
        <taxon>Aspergillus subgen. Circumdati</taxon>
    </lineage>
</organism>
<accession>A0A319DIK7</accession>
<evidence type="ECO:0000313" key="2">
    <source>
        <dbReference type="Proteomes" id="UP000247810"/>
    </source>
</evidence>
<sequence>MVIRHTFSILRAIRPVACLAATRAGESRATIWLGRGGRLSFLFLSSVLLSFSLLLTLPRQLLCGQASQITKRELTYACQCPAALVDWNIHPRQPILLEPSDSKKVL</sequence>
<evidence type="ECO:0000313" key="1">
    <source>
        <dbReference type="EMBL" id="PYH96764.1"/>
    </source>
</evidence>
<proteinExistence type="predicted"/>
<dbReference type="Proteomes" id="UP000247810">
    <property type="component" value="Unassembled WGS sequence"/>
</dbReference>